<feature type="compositionally biased region" description="Acidic residues" evidence="8">
    <location>
        <begin position="1151"/>
        <end position="1176"/>
    </location>
</feature>
<dbReference type="Pfam" id="PF00443">
    <property type="entry name" value="UCH"/>
    <property type="match status" value="1"/>
</dbReference>
<dbReference type="SUPFAM" id="SSF143791">
    <property type="entry name" value="DUSP-like"/>
    <property type="match status" value="1"/>
</dbReference>
<comment type="catalytic activity">
    <reaction evidence="1">
        <text>Thiol-dependent hydrolysis of ester, thioester, amide, peptide and isopeptide bonds formed by the C-terminal Gly of ubiquitin (a 76-residue protein attached to proteins as an intracellular targeting signal).</text>
        <dbReference type="EC" id="3.4.19.12"/>
    </reaction>
</comment>
<feature type="domain" description="DUSP" evidence="10">
    <location>
        <begin position="56"/>
        <end position="157"/>
    </location>
</feature>
<evidence type="ECO:0000256" key="4">
    <source>
        <dbReference type="ARBA" id="ARBA00022670"/>
    </source>
</evidence>
<feature type="compositionally biased region" description="Basic and acidic residues" evidence="8">
    <location>
        <begin position="1128"/>
        <end position="1150"/>
    </location>
</feature>
<proteinExistence type="inferred from homology"/>
<dbReference type="Proteomes" id="UP000189513">
    <property type="component" value="Unassembled WGS sequence"/>
</dbReference>
<feature type="region of interest" description="Disordered" evidence="8">
    <location>
        <begin position="792"/>
        <end position="862"/>
    </location>
</feature>
<keyword evidence="4" id="KW-0645">Protease</keyword>
<reference evidence="12" key="1">
    <citation type="journal article" date="2017" name="Genome Announc.">
        <title>Genome sequences of Cyberlindnera fabianii 65, Pichia kudriavzevii 129, and Saccharomyces cerevisiae 131 isolated from fermented masau fruits in Zimbabwe.</title>
        <authorList>
            <person name="van Rijswijck I.M.H."/>
            <person name="Derks M.F.L."/>
            <person name="Abee T."/>
            <person name="de Ridder D."/>
            <person name="Smid E.J."/>
        </authorList>
    </citation>
    <scope>NUCLEOTIDE SEQUENCE [LARGE SCALE GENOMIC DNA]</scope>
    <source>
        <strain evidence="12">65</strain>
    </source>
</reference>
<feature type="region of interest" description="Disordered" evidence="8">
    <location>
        <begin position="1194"/>
        <end position="1286"/>
    </location>
</feature>
<feature type="compositionally biased region" description="Polar residues" evidence="8">
    <location>
        <begin position="20"/>
        <end position="32"/>
    </location>
</feature>
<dbReference type="CDD" id="cd02674">
    <property type="entry name" value="Peptidase_C19R"/>
    <property type="match status" value="1"/>
</dbReference>
<feature type="region of interest" description="Disordered" evidence="8">
    <location>
        <begin position="1126"/>
        <end position="1176"/>
    </location>
</feature>
<sequence length="1286" mass="144396">MAEDEQAVVDLTMSDYSDALENQPTSQATITHADSVSASPDPDSNQEIETASKTLPPIDEQRSIIAQLFNATPIVEGTLLFVIPSVWWNAFLAVEFESTEDAQNKLGVINVDGILKEGDVFCDQNHLPLSAVTENVFNQLREWYGVSNDVGVTTHAIKTDDGQLIPEFAKPMFYLHHLLADNGFSHHLSRYNTSYASIPMFSLSRLNTLGDLVQKSVQVLLHKEGKTLREAANKKYRLWLIRDPNESSLNYQFYTSTFTNINEKASIKKAHMGTTLKDADLTIMHLVIEEKVKNHSESSSTRRSSITKSYWPSDYNYLFPPKPSDGTIGLQNLGNTCYMNSALQCLVHIPELTQYFMYGCYQTELNTDNPLGMDGKVAMSFAHLVSSLFDKKSNRGTSFTPRDFKSTIGYFNSMFSGYHQQDSQEFLAFLLDGLHEDLNRIIKKPITEKPELNGHEDAKNLDKIAELAQKSWEQHKLRNDSVIIDLFVGMYKSTLICPVCDKISITFDPFSDLTLPLPVDEVWSRTINLFLEDGPIKSFEVELNKTATYSQLKQYVAKKLDLNPDHLFTAEVWNSQFYRNFESSESQSGYLPLSELMSDEDNIYMYEVRHTPTDILVPVICTANPPSNTPSAFGVPFIIALSPNDRKSFGSIRQKLEHKVEQLSTFHYFSKVRSNQASKKFTLNDFPLLSRTSDGYESDVSMANPEISGDYAFKIKLFDSSRESRLRNTRRRTQRSTTYGAGGSQSSDDSEDKVWLPNSRNNFTNLPDLLDLLDDKKKSLYTYAKKLDIDSSNESGEISTPASKEGEVIELSSDDEEEEALTEPKETEVDIGTKIDDGNSGTSANTDLKMTTSSDDDQSTPEFEIEPLTSSIMFASKATDSPADPPSDLGQVDSPIEPRYLVNAHTALVLEWTPDSFDTFFFGQEGEGEDGKDTWSTPQPIVNEEVEESKKRRASKKNEVLTLDQCLRLFSKPEVLSDQDLWYCSTCKEHRQASKQIQIWNTPDILTIHLKRFQNQRSFSDKIDAVVDFPIEGLDMSPYIASSLVNKDGAIYDLIAVDNHYGGIGGGHYTAYAKNFIDGKWYYYNDSHVSLTDPEKSISGAAYLLFYRRRGCEALGGDKLKQLLATSRAEHDEREKRQRELDEKMYKENIDPDEDDSSDDEAELDGALADSDESLSCDELDVEPEVKHVTAHMIPLESTGADDDSSDNVSIPVGTDDEDDQSAQRRKQRLISRRKGLDRSLLFSDSGMSMQSDLESPAATGPGSPASDDNCSEYSSTVNPPVQPIE</sequence>
<dbReference type="EC" id="3.4.19.12" evidence="3"/>
<evidence type="ECO:0000256" key="8">
    <source>
        <dbReference type="SAM" id="MobiDB-lite"/>
    </source>
</evidence>
<dbReference type="PROSITE" id="PS51283">
    <property type="entry name" value="DUSP"/>
    <property type="match status" value="1"/>
</dbReference>
<evidence type="ECO:0000259" key="9">
    <source>
        <dbReference type="PROSITE" id="PS50235"/>
    </source>
</evidence>
<dbReference type="SUPFAM" id="SSF54001">
    <property type="entry name" value="Cysteine proteinases"/>
    <property type="match status" value="1"/>
</dbReference>
<dbReference type="InterPro" id="IPR038765">
    <property type="entry name" value="Papain-like_cys_pep_sf"/>
</dbReference>
<feature type="compositionally biased region" description="Basic and acidic residues" evidence="8">
    <location>
        <begin position="822"/>
        <end position="837"/>
    </location>
</feature>
<dbReference type="GO" id="GO:0016579">
    <property type="term" value="P:protein deubiquitination"/>
    <property type="evidence" value="ECO:0007669"/>
    <property type="project" value="InterPro"/>
</dbReference>
<dbReference type="STRING" id="36022.A0A1V2LD92"/>
<dbReference type="Gene3D" id="3.30.2230.10">
    <property type="entry name" value="DUSP-like"/>
    <property type="match status" value="1"/>
</dbReference>
<evidence type="ECO:0000259" key="10">
    <source>
        <dbReference type="PROSITE" id="PS51283"/>
    </source>
</evidence>
<organism evidence="11 12">
    <name type="scientific">Cyberlindnera fabianii</name>
    <name type="common">Yeast</name>
    <name type="synonym">Hansenula fabianii</name>
    <dbReference type="NCBI Taxonomy" id="36022"/>
    <lineage>
        <taxon>Eukaryota</taxon>
        <taxon>Fungi</taxon>
        <taxon>Dikarya</taxon>
        <taxon>Ascomycota</taxon>
        <taxon>Saccharomycotina</taxon>
        <taxon>Saccharomycetes</taxon>
        <taxon>Phaffomycetales</taxon>
        <taxon>Phaffomycetaceae</taxon>
        <taxon>Cyberlindnera</taxon>
    </lineage>
</organism>
<evidence type="ECO:0000256" key="7">
    <source>
        <dbReference type="ARBA" id="ARBA00022807"/>
    </source>
</evidence>
<dbReference type="InterPro" id="IPR050185">
    <property type="entry name" value="Ub_carboxyl-term_hydrolase"/>
</dbReference>
<evidence type="ECO:0000256" key="6">
    <source>
        <dbReference type="ARBA" id="ARBA00022801"/>
    </source>
</evidence>
<dbReference type="OMA" id="PYCEKPE"/>
<dbReference type="PANTHER" id="PTHR21646:SF24">
    <property type="entry name" value="UBIQUITIN CARBOXYL-TERMINAL HYDROLASE"/>
    <property type="match status" value="1"/>
</dbReference>
<keyword evidence="7" id="KW-0788">Thiol protease</keyword>
<dbReference type="Gene3D" id="3.90.70.10">
    <property type="entry name" value="Cysteine proteinases"/>
    <property type="match status" value="2"/>
</dbReference>
<dbReference type="VEuPathDB" id="FungiDB:BON22_0717"/>
<comment type="similarity">
    <text evidence="2">Belongs to the peptidase C19 family.</text>
</comment>
<feature type="compositionally biased region" description="Polar residues" evidence="8">
    <location>
        <begin position="839"/>
        <end position="853"/>
    </location>
</feature>
<feature type="compositionally biased region" description="Polar residues" evidence="8">
    <location>
        <begin position="792"/>
        <end position="802"/>
    </location>
</feature>
<feature type="domain" description="USP" evidence="9">
    <location>
        <begin position="328"/>
        <end position="1110"/>
    </location>
</feature>
<protein>
    <recommendedName>
        <fullName evidence="3">ubiquitinyl hydrolase 1</fullName>
        <ecNumber evidence="3">3.4.19.12</ecNumber>
    </recommendedName>
</protein>
<comment type="caution">
    <text evidence="11">The sequence shown here is derived from an EMBL/GenBank/DDBJ whole genome shotgun (WGS) entry which is preliminary data.</text>
</comment>
<keyword evidence="6 11" id="KW-0378">Hydrolase</keyword>
<dbReference type="PROSITE" id="PS00973">
    <property type="entry name" value="USP_2"/>
    <property type="match status" value="1"/>
</dbReference>
<name>A0A1V2LD92_CYBFA</name>
<dbReference type="GO" id="GO:0006508">
    <property type="term" value="P:proteolysis"/>
    <property type="evidence" value="ECO:0007669"/>
    <property type="project" value="UniProtKB-KW"/>
</dbReference>
<gene>
    <name evidence="11" type="ORF">BON22_0717</name>
</gene>
<feature type="compositionally biased region" description="Acidic residues" evidence="8">
    <location>
        <begin position="812"/>
        <end position="821"/>
    </location>
</feature>
<dbReference type="GO" id="GO:0004843">
    <property type="term" value="F:cysteine-type deubiquitinase activity"/>
    <property type="evidence" value="ECO:0007669"/>
    <property type="project" value="UniProtKB-EC"/>
</dbReference>
<evidence type="ECO:0000313" key="11">
    <source>
        <dbReference type="EMBL" id="ONH69869.1"/>
    </source>
</evidence>
<dbReference type="InterPro" id="IPR028889">
    <property type="entry name" value="USP"/>
</dbReference>
<dbReference type="PANTHER" id="PTHR21646">
    <property type="entry name" value="UBIQUITIN CARBOXYL-TERMINAL HYDROLASE"/>
    <property type="match status" value="1"/>
</dbReference>
<feature type="compositionally biased region" description="Basic residues" evidence="8">
    <location>
        <begin position="1224"/>
        <end position="1236"/>
    </location>
</feature>
<keyword evidence="12" id="KW-1185">Reference proteome</keyword>
<dbReference type="PROSITE" id="PS00972">
    <property type="entry name" value="USP_1"/>
    <property type="match status" value="1"/>
</dbReference>
<evidence type="ECO:0000313" key="12">
    <source>
        <dbReference type="Proteomes" id="UP000189513"/>
    </source>
</evidence>
<feature type="region of interest" description="Disordered" evidence="8">
    <location>
        <begin position="1"/>
        <end position="48"/>
    </location>
</feature>
<feature type="region of interest" description="Disordered" evidence="8">
    <location>
        <begin position="724"/>
        <end position="755"/>
    </location>
</feature>
<evidence type="ECO:0000256" key="1">
    <source>
        <dbReference type="ARBA" id="ARBA00000707"/>
    </source>
</evidence>
<accession>A0A1V2LD92</accession>
<evidence type="ECO:0000256" key="2">
    <source>
        <dbReference type="ARBA" id="ARBA00009085"/>
    </source>
</evidence>
<evidence type="ECO:0000256" key="5">
    <source>
        <dbReference type="ARBA" id="ARBA00022786"/>
    </source>
</evidence>
<dbReference type="PROSITE" id="PS50235">
    <property type="entry name" value="USP_3"/>
    <property type="match status" value="1"/>
</dbReference>
<dbReference type="InterPro" id="IPR018200">
    <property type="entry name" value="USP_CS"/>
</dbReference>
<feature type="compositionally biased region" description="Polar residues" evidence="8">
    <location>
        <begin position="1267"/>
        <end position="1280"/>
    </location>
</feature>
<dbReference type="InterPro" id="IPR001394">
    <property type="entry name" value="Peptidase_C19_UCH"/>
</dbReference>
<keyword evidence="5" id="KW-0833">Ubl conjugation pathway</keyword>
<dbReference type="EMBL" id="MPUK01000001">
    <property type="protein sequence ID" value="ONH69869.1"/>
    <property type="molecule type" value="Genomic_DNA"/>
</dbReference>
<feature type="compositionally biased region" description="Low complexity" evidence="8">
    <location>
        <begin position="33"/>
        <end position="43"/>
    </location>
</feature>
<evidence type="ECO:0000256" key="3">
    <source>
        <dbReference type="ARBA" id="ARBA00012759"/>
    </source>
</evidence>
<dbReference type="InterPro" id="IPR035927">
    <property type="entry name" value="DUSP-like_sf"/>
</dbReference>
<dbReference type="InterPro" id="IPR006615">
    <property type="entry name" value="Pept_C19_DUSP"/>
</dbReference>